<evidence type="ECO:0008006" key="5">
    <source>
        <dbReference type="Google" id="ProtNLM"/>
    </source>
</evidence>
<feature type="chain" id="PRO_5045054111" description="DUF4148 domain-containing protein" evidence="2">
    <location>
        <begin position="27"/>
        <end position="128"/>
    </location>
</feature>
<comment type="caution">
    <text evidence="3">The sequence shown here is derived from an EMBL/GenBank/DDBJ whole genome shotgun (WGS) entry which is preliminary data.</text>
</comment>
<accession>A0ABT6ALU2</accession>
<organism evidence="3 4">
    <name type="scientific">Cupriavidus basilensis</name>
    <dbReference type="NCBI Taxonomy" id="68895"/>
    <lineage>
        <taxon>Bacteria</taxon>
        <taxon>Pseudomonadati</taxon>
        <taxon>Pseudomonadota</taxon>
        <taxon>Betaproteobacteria</taxon>
        <taxon>Burkholderiales</taxon>
        <taxon>Burkholderiaceae</taxon>
        <taxon>Cupriavidus</taxon>
    </lineage>
</organism>
<reference evidence="3 4" key="1">
    <citation type="submission" date="2023-03" db="EMBL/GenBank/DDBJ databases">
        <title>Draft assemblies of triclosan tolerant bacteria isolated from returned activated sludge.</title>
        <authorList>
            <person name="Van Hamelsveld S."/>
        </authorList>
    </citation>
    <scope>NUCLEOTIDE SEQUENCE [LARGE SCALE GENOMIC DNA]</scope>
    <source>
        <strain evidence="3 4">GW210010_S58</strain>
    </source>
</reference>
<keyword evidence="2" id="KW-0732">Signal</keyword>
<proteinExistence type="predicted"/>
<dbReference type="RefSeq" id="WP_276264898.1">
    <property type="nucleotide sequence ID" value="NZ_JARJLM010000198.1"/>
</dbReference>
<feature type="signal peptide" evidence="2">
    <location>
        <begin position="1"/>
        <end position="26"/>
    </location>
</feature>
<dbReference type="Proteomes" id="UP001216674">
    <property type="component" value="Unassembled WGS sequence"/>
</dbReference>
<feature type="region of interest" description="Disordered" evidence="1">
    <location>
        <begin position="62"/>
        <end position="83"/>
    </location>
</feature>
<protein>
    <recommendedName>
        <fullName evidence="5">DUF4148 domain-containing protein</fullName>
    </recommendedName>
</protein>
<name>A0ABT6ALU2_9BURK</name>
<evidence type="ECO:0000313" key="4">
    <source>
        <dbReference type="Proteomes" id="UP001216674"/>
    </source>
</evidence>
<dbReference type="EMBL" id="JARJLM010000198">
    <property type="protein sequence ID" value="MDF3833586.1"/>
    <property type="molecule type" value="Genomic_DNA"/>
</dbReference>
<evidence type="ECO:0000256" key="1">
    <source>
        <dbReference type="SAM" id="MobiDB-lite"/>
    </source>
</evidence>
<evidence type="ECO:0000256" key="2">
    <source>
        <dbReference type="SAM" id="SignalP"/>
    </source>
</evidence>
<keyword evidence="4" id="KW-1185">Reference proteome</keyword>
<feature type="region of interest" description="Disordered" evidence="1">
    <location>
        <begin position="102"/>
        <end position="128"/>
    </location>
</feature>
<sequence>MRSRLAVALITVVAVGGLGSAPSPSAAEPSQPAAETAAGCVEVEVNGVRAPSFPCLTQKLRPRAQPAEGPSAQQLASEKIAQRPGNQLGLFNYSATSQRMGNTFGTSVLPQRPSVPTAGPAVIPRSQP</sequence>
<gene>
    <name evidence="3" type="ORF">P3W85_11590</name>
</gene>
<evidence type="ECO:0000313" key="3">
    <source>
        <dbReference type="EMBL" id="MDF3833586.1"/>
    </source>
</evidence>